<protein>
    <recommendedName>
        <fullName evidence="4">Peptidase S33 tripeptidyl aminopeptidase-like C-terminal domain-containing protein</fullName>
    </recommendedName>
</protein>
<evidence type="ECO:0000313" key="5">
    <source>
        <dbReference type="EMBL" id="KAE8270531.1"/>
    </source>
</evidence>
<proteinExistence type="inferred from homology"/>
<evidence type="ECO:0000259" key="4">
    <source>
        <dbReference type="Pfam" id="PF08386"/>
    </source>
</evidence>
<keyword evidence="3" id="KW-0812">Transmembrane</keyword>
<keyword evidence="2" id="KW-0378">Hydrolase</keyword>
<dbReference type="Pfam" id="PF08386">
    <property type="entry name" value="Abhydrolase_4"/>
    <property type="match status" value="1"/>
</dbReference>
<evidence type="ECO:0000256" key="2">
    <source>
        <dbReference type="ARBA" id="ARBA00022801"/>
    </source>
</evidence>
<accession>A0A8X7NEK0</accession>
<evidence type="ECO:0000256" key="1">
    <source>
        <dbReference type="ARBA" id="ARBA00010088"/>
    </source>
</evidence>
<gene>
    <name evidence="5" type="ORF">A4X09_0g1800</name>
</gene>
<reference evidence="5" key="1">
    <citation type="submission" date="2016-04" db="EMBL/GenBank/DDBJ databases">
        <authorList>
            <person name="Nguyen H.D."/>
            <person name="Samba Siva P."/>
            <person name="Cullis J."/>
            <person name="Levesque C.A."/>
            <person name="Hambleton S."/>
        </authorList>
    </citation>
    <scope>NUCLEOTIDE SEQUENCE</scope>
    <source>
        <strain evidence="5">DAOMC 236422</strain>
    </source>
</reference>
<comment type="similarity">
    <text evidence="1">Belongs to the peptidase S33 family.</text>
</comment>
<comment type="caution">
    <text evidence="5">The sequence shown here is derived from an EMBL/GenBank/DDBJ whole genome shotgun (WGS) entry which is preliminary data.</text>
</comment>
<dbReference type="PANTHER" id="PTHR43248">
    <property type="entry name" value="2-SUCCINYL-6-HYDROXY-2,4-CYCLOHEXADIENE-1-CARBOXYLATE SYNTHASE"/>
    <property type="match status" value="1"/>
</dbReference>
<organism evidence="5 6">
    <name type="scientific">Tilletia walkeri</name>
    <dbReference type="NCBI Taxonomy" id="117179"/>
    <lineage>
        <taxon>Eukaryota</taxon>
        <taxon>Fungi</taxon>
        <taxon>Dikarya</taxon>
        <taxon>Basidiomycota</taxon>
        <taxon>Ustilaginomycotina</taxon>
        <taxon>Exobasidiomycetes</taxon>
        <taxon>Tilletiales</taxon>
        <taxon>Tilletiaceae</taxon>
        <taxon>Tilletia</taxon>
    </lineage>
</organism>
<dbReference type="AlphaFoldDB" id="A0A8X7NEK0"/>
<keyword evidence="3" id="KW-1133">Transmembrane helix</keyword>
<feature type="transmembrane region" description="Helical" evidence="3">
    <location>
        <begin position="47"/>
        <end position="67"/>
    </location>
</feature>
<dbReference type="EMBL" id="LWDG02000046">
    <property type="protein sequence ID" value="KAE8270531.1"/>
    <property type="molecule type" value="Genomic_DNA"/>
</dbReference>
<dbReference type="InterPro" id="IPR013595">
    <property type="entry name" value="Pept_S33_TAP-like_C"/>
</dbReference>
<dbReference type="Proteomes" id="UP000078113">
    <property type="component" value="Unassembled WGS sequence"/>
</dbReference>
<dbReference type="InterPro" id="IPR051601">
    <property type="entry name" value="Serine_prot/Carboxylest_S33"/>
</dbReference>
<keyword evidence="3" id="KW-0472">Membrane</keyword>
<evidence type="ECO:0000256" key="3">
    <source>
        <dbReference type="SAM" id="Phobius"/>
    </source>
</evidence>
<sequence>MSGLQERDCEKAALLLSGNGRGDEYDVQAKVDMAEEQRTTSKSLRSLRIFMMICRSIALVFMVAYLVHLPVTFFRSRDAHVAPLGAAGFTTFPHPANASYPPVPHAALAPLAPWKKCPGHEHEAFECSYIRVPKDYFDKSKGHAYVAVSKYPATARGKDFRGAIFLNPGGPGGSGIKFSYRFAQTLSILFKGRYHIIGFDPRGIGATRPIVDCFGSTRAFQLFKAGTALERAFDVAPDTFSEEGRQTLLRQWTEAQALKHAEMEICNKTMGDELRYMGTGTVVRDISYMNFEGGLGEGRPINFFGYSYGTILGAYLVNMLPASSLGNVVIDGVASAPGWSSMPPERWLPSGWMVDTEKAYNWAVKECSEVGPELCAVAQEKGEDPQKITDRLMAFFDELYKQPLAVPYGPRPGMLTSGIARAMLYLTTNAPSLFPTVASFLAEAMAGNGTQLYRLAIQPFSTDLHEKSQMDLSRVAVSCGDAPPYEDPKAGNWPKPSPELLLNLTLDNFKNYTPHFAASAPSIEPDGGCEWHPASGRTPDRFTGPWNNTLNTPMLIISNTADPITPRSSGEEIHKLMGNSSGLLIVNTPGHCSLAGVSRCSFETLQDYFLNDKLPEEGKVCERDEGIFGEPLTTKLGGELSVEKEDELLSLARVAKKQWAEHHRASFLG</sequence>
<keyword evidence="6" id="KW-1185">Reference proteome</keyword>
<reference evidence="5" key="2">
    <citation type="journal article" date="2019" name="IMA Fungus">
        <title>Genome sequencing and comparison of five Tilletia species to identify candidate genes for the detection of regulated species infecting wheat.</title>
        <authorList>
            <person name="Nguyen H.D.T."/>
            <person name="Sultana T."/>
            <person name="Kesanakurti P."/>
            <person name="Hambleton S."/>
        </authorList>
    </citation>
    <scope>NUCLEOTIDE SEQUENCE</scope>
    <source>
        <strain evidence="5">DAOMC 236422</strain>
    </source>
</reference>
<feature type="domain" description="Peptidase S33 tripeptidyl aminopeptidase-like C-terminal" evidence="4">
    <location>
        <begin position="529"/>
        <end position="621"/>
    </location>
</feature>
<dbReference type="InterPro" id="IPR029058">
    <property type="entry name" value="AB_hydrolase_fold"/>
</dbReference>
<dbReference type="GO" id="GO:0016787">
    <property type="term" value="F:hydrolase activity"/>
    <property type="evidence" value="ECO:0007669"/>
    <property type="project" value="UniProtKB-KW"/>
</dbReference>
<dbReference type="SUPFAM" id="SSF53474">
    <property type="entry name" value="alpha/beta-Hydrolases"/>
    <property type="match status" value="1"/>
</dbReference>
<dbReference type="Gene3D" id="3.40.50.1820">
    <property type="entry name" value="alpha/beta hydrolase"/>
    <property type="match status" value="1"/>
</dbReference>
<evidence type="ECO:0000313" key="6">
    <source>
        <dbReference type="Proteomes" id="UP000078113"/>
    </source>
</evidence>
<name>A0A8X7NEK0_9BASI</name>
<dbReference type="PANTHER" id="PTHR43248:SF25">
    <property type="entry name" value="AB HYDROLASE-1 DOMAIN-CONTAINING PROTEIN-RELATED"/>
    <property type="match status" value="1"/>
</dbReference>